<dbReference type="AlphaFoldDB" id="A0A9P4UMB4"/>
<evidence type="ECO:0000313" key="3">
    <source>
        <dbReference type="Proteomes" id="UP000799441"/>
    </source>
</evidence>
<feature type="compositionally biased region" description="Basic and acidic residues" evidence="1">
    <location>
        <begin position="85"/>
        <end position="97"/>
    </location>
</feature>
<evidence type="ECO:0000313" key="2">
    <source>
        <dbReference type="EMBL" id="KAF2718678.1"/>
    </source>
</evidence>
<protein>
    <submittedName>
        <fullName evidence="2">Uncharacterized protein</fullName>
    </submittedName>
</protein>
<organism evidence="2 3">
    <name type="scientific">Polychaeton citri CBS 116435</name>
    <dbReference type="NCBI Taxonomy" id="1314669"/>
    <lineage>
        <taxon>Eukaryota</taxon>
        <taxon>Fungi</taxon>
        <taxon>Dikarya</taxon>
        <taxon>Ascomycota</taxon>
        <taxon>Pezizomycotina</taxon>
        <taxon>Dothideomycetes</taxon>
        <taxon>Dothideomycetidae</taxon>
        <taxon>Capnodiales</taxon>
        <taxon>Capnodiaceae</taxon>
        <taxon>Polychaeton</taxon>
    </lineage>
</organism>
<comment type="caution">
    <text evidence="2">The sequence shown here is derived from an EMBL/GenBank/DDBJ whole genome shotgun (WGS) entry which is preliminary data.</text>
</comment>
<evidence type="ECO:0000256" key="1">
    <source>
        <dbReference type="SAM" id="MobiDB-lite"/>
    </source>
</evidence>
<feature type="region of interest" description="Disordered" evidence="1">
    <location>
        <begin position="58"/>
        <end position="125"/>
    </location>
</feature>
<dbReference type="Proteomes" id="UP000799441">
    <property type="component" value="Unassembled WGS sequence"/>
</dbReference>
<name>A0A9P4UMB4_9PEZI</name>
<proteinExistence type="predicted"/>
<dbReference type="EMBL" id="MU003821">
    <property type="protein sequence ID" value="KAF2718678.1"/>
    <property type="molecule type" value="Genomic_DNA"/>
</dbReference>
<reference evidence="2" key="1">
    <citation type="journal article" date="2020" name="Stud. Mycol.">
        <title>101 Dothideomycetes genomes: a test case for predicting lifestyles and emergence of pathogens.</title>
        <authorList>
            <person name="Haridas S."/>
            <person name="Albert R."/>
            <person name="Binder M."/>
            <person name="Bloem J."/>
            <person name="Labutti K."/>
            <person name="Salamov A."/>
            <person name="Andreopoulos B."/>
            <person name="Baker S."/>
            <person name="Barry K."/>
            <person name="Bills G."/>
            <person name="Bluhm B."/>
            <person name="Cannon C."/>
            <person name="Castanera R."/>
            <person name="Culley D."/>
            <person name="Daum C."/>
            <person name="Ezra D."/>
            <person name="Gonzalez J."/>
            <person name="Henrissat B."/>
            <person name="Kuo A."/>
            <person name="Liang C."/>
            <person name="Lipzen A."/>
            <person name="Lutzoni F."/>
            <person name="Magnuson J."/>
            <person name="Mondo S."/>
            <person name="Nolan M."/>
            <person name="Ohm R."/>
            <person name="Pangilinan J."/>
            <person name="Park H.-J."/>
            <person name="Ramirez L."/>
            <person name="Alfaro M."/>
            <person name="Sun H."/>
            <person name="Tritt A."/>
            <person name="Yoshinaga Y."/>
            <person name="Zwiers L.-H."/>
            <person name="Turgeon B."/>
            <person name="Goodwin S."/>
            <person name="Spatafora J."/>
            <person name="Crous P."/>
            <person name="Grigoriev I."/>
        </authorList>
    </citation>
    <scope>NUCLEOTIDE SEQUENCE</scope>
    <source>
        <strain evidence="2">CBS 116435</strain>
    </source>
</reference>
<feature type="region of interest" description="Disordered" evidence="1">
    <location>
        <begin position="139"/>
        <end position="160"/>
    </location>
</feature>
<accession>A0A9P4UMB4</accession>
<gene>
    <name evidence="2" type="ORF">K431DRAFT_305824</name>
</gene>
<sequence>MATALVDNAHMALLDLHDTAQAQQVNRRTTTWPMAVLAPHRSVIASLLEKLQPARSKQVATEEVMDSTFHSNDQDGPSIETMPDEDGKQQRRDDHRHAAPLIEPLQTRGLPEEEADGQGTLSPSEAHWARFMANFRPKFRESKSSDSTSKSFVNGNHQST</sequence>
<keyword evidence="3" id="KW-1185">Reference proteome</keyword>